<evidence type="ECO:0000313" key="1">
    <source>
        <dbReference type="EMBL" id="DAF44370.1"/>
    </source>
</evidence>
<reference evidence="1" key="1">
    <citation type="journal article" date="2021" name="Proc. Natl. Acad. Sci. U.S.A.">
        <title>A Catalog of Tens of Thousands of Viruses from Human Metagenomes Reveals Hidden Associations with Chronic Diseases.</title>
        <authorList>
            <person name="Tisza M.J."/>
            <person name="Buck C.B."/>
        </authorList>
    </citation>
    <scope>NUCLEOTIDE SEQUENCE</scope>
    <source>
        <strain evidence="1">Ct8Lf7</strain>
    </source>
</reference>
<protein>
    <submittedName>
        <fullName evidence="1">Uncharacterized protein</fullName>
    </submittedName>
</protein>
<sequence>MCDYHWCNASSTALRTLRVGGHAFNGSSSGLGSFDSGYGVGLAGFAVGFRSLTRMN</sequence>
<accession>A0A8S5S108</accession>
<organism evidence="1">
    <name type="scientific">Podoviridae sp. ct8Lf7</name>
    <dbReference type="NCBI Taxonomy" id="2827723"/>
    <lineage>
        <taxon>Viruses</taxon>
        <taxon>Duplodnaviria</taxon>
        <taxon>Heunggongvirae</taxon>
        <taxon>Uroviricota</taxon>
        <taxon>Caudoviricetes</taxon>
    </lineage>
</organism>
<dbReference type="EMBL" id="BK032511">
    <property type="protein sequence ID" value="DAF44370.1"/>
    <property type="molecule type" value="Genomic_DNA"/>
</dbReference>
<name>A0A8S5S108_9CAUD</name>
<proteinExistence type="predicted"/>